<name>A0A645IZV6_9ZZZZ</name>
<dbReference type="Gene3D" id="3.20.20.210">
    <property type="match status" value="1"/>
</dbReference>
<gene>
    <name evidence="1" type="ORF">SDC9_204378</name>
</gene>
<reference evidence="1" key="1">
    <citation type="submission" date="2019-08" db="EMBL/GenBank/DDBJ databases">
        <authorList>
            <person name="Kucharzyk K."/>
            <person name="Murdoch R.W."/>
            <person name="Higgins S."/>
            <person name="Loffler F."/>
        </authorList>
    </citation>
    <scope>NUCLEOTIDE SEQUENCE</scope>
</reference>
<dbReference type="AlphaFoldDB" id="A0A645IZV6"/>
<accession>A0A645IZV6</accession>
<comment type="caution">
    <text evidence="1">The sequence shown here is derived from an EMBL/GenBank/DDBJ whole genome shotgun (WGS) entry which is preliminary data.</text>
</comment>
<evidence type="ECO:0000313" key="1">
    <source>
        <dbReference type="EMBL" id="MPN56687.1"/>
    </source>
</evidence>
<dbReference type="EMBL" id="VSSQ01127313">
    <property type="protein sequence ID" value="MPN56687.1"/>
    <property type="molecule type" value="Genomic_DNA"/>
</dbReference>
<organism evidence="1">
    <name type="scientific">bioreactor metagenome</name>
    <dbReference type="NCBI Taxonomy" id="1076179"/>
    <lineage>
        <taxon>unclassified sequences</taxon>
        <taxon>metagenomes</taxon>
        <taxon>ecological metagenomes</taxon>
    </lineage>
</organism>
<dbReference type="InterPro" id="IPR038071">
    <property type="entry name" value="UROD/MetE-like_sf"/>
</dbReference>
<dbReference type="SUPFAM" id="SSF51726">
    <property type="entry name" value="UROD/MetE-like"/>
    <property type="match status" value="1"/>
</dbReference>
<protein>
    <submittedName>
        <fullName evidence="1">Uncharacterized protein</fullName>
    </submittedName>
</protein>
<sequence>MDGFFFATQCANYDFLSQVEYEAFGQFYDLKVIAAFQDETYFNIVHLHGDHAMFDLIADYPVNCINWHDRWSSPSLAQARQITGKCLLGGIREIPYYDESGIKIRDSLLSSGSVADIRLHVQEAISQVSGRGLILGPGCVADQLLPERSLYALRKAVYDFSDLSLQKAAI</sequence>
<proteinExistence type="predicted"/>